<proteinExistence type="predicted"/>
<dbReference type="VEuPathDB" id="ToxoDB:CSUI_006939"/>
<evidence type="ECO:0000313" key="2">
    <source>
        <dbReference type="EMBL" id="PHJ19234.1"/>
    </source>
</evidence>
<organism evidence="2 3">
    <name type="scientific">Cystoisospora suis</name>
    <dbReference type="NCBI Taxonomy" id="483139"/>
    <lineage>
        <taxon>Eukaryota</taxon>
        <taxon>Sar</taxon>
        <taxon>Alveolata</taxon>
        <taxon>Apicomplexa</taxon>
        <taxon>Conoidasida</taxon>
        <taxon>Coccidia</taxon>
        <taxon>Eucoccidiorida</taxon>
        <taxon>Eimeriorina</taxon>
        <taxon>Sarcocystidae</taxon>
        <taxon>Cystoisospora</taxon>
    </lineage>
</organism>
<protein>
    <recommendedName>
        <fullName evidence="4">Secreted protein</fullName>
    </recommendedName>
</protein>
<dbReference type="EMBL" id="MIGC01003578">
    <property type="protein sequence ID" value="PHJ19234.1"/>
    <property type="molecule type" value="Genomic_DNA"/>
</dbReference>
<keyword evidence="1" id="KW-0732">Signal</keyword>
<comment type="caution">
    <text evidence="2">The sequence shown here is derived from an EMBL/GenBank/DDBJ whole genome shotgun (WGS) entry which is preliminary data.</text>
</comment>
<evidence type="ECO:0000313" key="3">
    <source>
        <dbReference type="Proteomes" id="UP000221165"/>
    </source>
</evidence>
<gene>
    <name evidence="2" type="ORF">CSUI_006939</name>
</gene>
<dbReference type="AlphaFoldDB" id="A0A2C6KSC6"/>
<evidence type="ECO:0000256" key="1">
    <source>
        <dbReference type="SAM" id="SignalP"/>
    </source>
</evidence>
<feature type="signal peptide" evidence="1">
    <location>
        <begin position="1"/>
        <end position="19"/>
    </location>
</feature>
<evidence type="ECO:0008006" key="4">
    <source>
        <dbReference type="Google" id="ProtNLM"/>
    </source>
</evidence>
<dbReference type="Proteomes" id="UP000221165">
    <property type="component" value="Unassembled WGS sequence"/>
</dbReference>
<reference evidence="2 3" key="1">
    <citation type="journal article" date="2017" name="Int. J. Parasitol.">
        <title>The genome of the protozoan parasite Cystoisospora suis and a reverse vaccinology approach to identify vaccine candidates.</title>
        <authorList>
            <person name="Palmieri N."/>
            <person name="Shrestha A."/>
            <person name="Ruttkowski B."/>
            <person name="Beck T."/>
            <person name="Vogl C."/>
            <person name="Tomley F."/>
            <person name="Blake D.P."/>
            <person name="Joachim A."/>
        </authorList>
    </citation>
    <scope>NUCLEOTIDE SEQUENCE [LARGE SCALE GENOMIC DNA]</scope>
    <source>
        <strain evidence="2 3">Wien I</strain>
    </source>
</reference>
<feature type="chain" id="PRO_5012767590" description="Secreted protein" evidence="1">
    <location>
        <begin position="20"/>
        <end position="57"/>
    </location>
</feature>
<name>A0A2C6KSC6_9APIC</name>
<accession>A0A2C6KSC6</accession>
<keyword evidence="3" id="KW-1185">Reference proteome</keyword>
<dbReference type="RefSeq" id="XP_067920936.1">
    <property type="nucleotide sequence ID" value="XM_068067089.1"/>
</dbReference>
<dbReference type="GeneID" id="94430300"/>
<sequence length="57" mass="6371">MSSFVSWLSSILFLPCMRSACCLHSPVPSLFFSNFSFSPGVFFLFPSTIPTNKRVCT</sequence>